<dbReference type="InterPro" id="IPR036291">
    <property type="entry name" value="NAD(P)-bd_dom_sf"/>
</dbReference>
<dbReference type="EMBL" id="PITP01000354">
    <property type="protein sequence ID" value="PKD78716.1"/>
    <property type="molecule type" value="Genomic_DNA"/>
</dbReference>
<dbReference type="GO" id="GO:0016491">
    <property type="term" value="F:oxidoreductase activity"/>
    <property type="evidence" value="ECO:0007669"/>
    <property type="project" value="InterPro"/>
</dbReference>
<evidence type="ECO:0000259" key="1">
    <source>
        <dbReference type="Pfam" id="PF03446"/>
    </source>
</evidence>
<organism evidence="2 3">
    <name type="scientific">Escherichia coli</name>
    <dbReference type="NCBI Taxonomy" id="562"/>
    <lineage>
        <taxon>Bacteria</taxon>
        <taxon>Pseudomonadati</taxon>
        <taxon>Pseudomonadota</taxon>
        <taxon>Gammaproteobacteria</taxon>
        <taxon>Enterobacterales</taxon>
        <taxon>Enterobacteriaceae</taxon>
        <taxon>Escherichia</taxon>
    </lineage>
</organism>
<protein>
    <submittedName>
        <fullName evidence="2">NAD(P)-dependent oxidoreductase</fullName>
    </submittedName>
</protein>
<accession>A0AAP8HU92</accession>
<dbReference type="SUPFAM" id="SSF51735">
    <property type="entry name" value="NAD(P)-binding Rossmann-fold domains"/>
    <property type="match status" value="1"/>
</dbReference>
<dbReference type="Gene3D" id="3.40.50.720">
    <property type="entry name" value="NAD(P)-binding Rossmann-like Domain"/>
    <property type="match status" value="1"/>
</dbReference>
<name>A0AAP8HU92_ECOLX</name>
<proteinExistence type="predicted"/>
<dbReference type="PROSITE" id="PS00895">
    <property type="entry name" value="3_HYDROXYISOBUT_DH"/>
    <property type="match status" value="1"/>
</dbReference>
<sequence>MTAPHSRPVVGFIGLGQMGKPMALNLAHEGIDLLVSAKTRDAYPAL</sequence>
<dbReference type="AlphaFoldDB" id="A0AAP8HU92"/>
<dbReference type="Proteomes" id="UP000233549">
    <property type="component" value="Unassembled WGS sequence"/>
</dbReference>
<dbReference type="GO" id="GO:0016054">
    <property type="term" value="P:organic acid catabolic process"/>
    <property type="evidence" value="ECO:0007669"/>
    <property type="project" value="UniProtKB-ARBA"/>
</dbReference>
<feature type="non-terminal residue" evidence="2">
    <location>
        <position position="46"/>
    </location>
</feature>
<dbReference type="InterPro" id="IPR006115">
    <property type="entry name" value="6PGDH_NADP-bd"/>
</dbReference>
<evidence type="ECO:0000313" key="3">
    <source>
        <dbReference type="Proteomes" id="UP000233549"/>
    </source>
</evidence>
<dbReference type="Pfam" id="PF03446">
    <property type="entry name" value="NAD_binding_2"/>
    <property type="match status" value="1"/>
</dbReference>
<reference evidence="2 3" key="1">
    <citation type="submission" date="2017-12" db="EMBL/GenBank/DDBJ databases">
        <title>Rapid rising of carbapenem-resistant Enterobacteriaceae(CRE) and emergence of colistin resistance genemcr-1 in CRE in the hospital of Henan, China.</title>
        <authorList>
            <person name="Sun Q."/>
            <person name="Zhang R."/>
            <person name="Li Y."/>
            <person name="Shen Y."/>
            <person name="Zhang Y."/>
            <person name="Yang J."/>
            <person name="Shu L."/>
            <person name="Zhou H."/>
            <person name="Wang Y."/>
            <person name="Wang B."/>
            <person name="Shen Z."/>
        </authorList>
    </citation>
    <scope>NUCLEOTIDE SEQUENCE [LARGE SCALE GENOMIC DNA]</scope>
    <source>
        <strain evidence="2 3">3512</strain>
    </source>
</reference>
<gene>
    <name evidence="2" type="ORF">CWS33_28845</name>
</gene>
<comment type="caution">
    <text evidence="2">The sequence shown here is derived from an EMBL/GenBank/DDBJ whole genome shotgun (WGS) entry which is preliminary data.</text>
</comment>
<feature type="domain" description="6-phosphogluconate dehydrogenase NADP-binding" evidence="1">
    <location>
        <begin position="10"/>
        <end position="42"/>
    </location>
</feature>
<dbReference type="InterPro" id="IPR002204">
    <property type="entry name" value="3-OH-isobutyrate_DH-rel_CS"/>
</dbReference>
<dbReference type="GO" id="GO:0050661">
    <property type="term" value="F:NADP binding"/>
    <property type="evidence" value="ECO:0007669"/>
    <property type="project" value="InterPro"/>
</dbReference>
<evidence type="ECO:0000313" key="2">
    <source>
        <dbReference type="EMBL" id="PKD78716.1"/>
    </source>
</evidence>